<dbReference type="Gene3D" id="3.10.129.110">
    <property type="entry name" value="Polyketide synthase dehydratase"/>
    <property type="match status" value="1"/>
</dbReference>
<dbReference type="PROSITE" id="PS52019">
    <property type="entry name" value="PKS_MFAS_DH"/>
    <property type="match status" value="1"/>
</dbReference>
<dbReference type="InterPro" id="IPR041618">
    <property type="entry name" value="PKS_DE"/>
</dbReference>
<name>A0ABZ1U9B8_9ACTN</name>
<dbReference type="InterPro" id="IPR020806">
    <property type="entry name" value="PKS_PP-bd"/>
</dbReference>
<dbReference type="SMART" id="SM00826">
    <property type="entry name" value="PKS_DH"/>
    <property type="match status" value="1"/>
</dbReference>
<dbReference type="Pfam" id="PF08659">
    <property type="entry name" value="KR"/>
    <property type="match status" value="2"/>
</dbReference>
<dbReference type="InterPro" id="IPR018201">
    <property type="entry name" value="Ketoacyl_synth_AS"/>
</dbReference>
<dbReference type="InterPro" id="IPR049551">
    <property type="entry name" value="PKS_DH_C"/>
</dbReference>
<protein>
    <submittedName>
        <fullName evidence="14">SDR family NAD(P)-dependent oxidoreductase</fullName>
    </submittedName>
</protein>
<dbReference type="CDD" id="cd08952">
    <property type="entry name" value="KR_1_SDR_x"/>
    <property type="match status" value="1"/>
</dbReference>
<feature type="region of interest" description="N-terminal hotdog fold" evidence="9">
    <location>
        <begin position="2473"/>
        <end position="2603"/>
    </location>
</feature>
<dbReference type="InterPro" id="IPR020807">
    <property type="entry name" value="PKS_DH"/>
</dbReference>
<feature type="domain" description="PKS/mFAS DH" evidence="13">
    <location>
        <begin position="2473"/>
        <end position="2761"/>
    </location>
</feature>
<feature type="domain" description="Ketosynthase family 3 (KS3)" evidence="12">
    <location>
        <begin position="1597"/>
        <end position="2025"/>
    </location>
</feature>
<dbReference type="InterPro" id="IPR016035">
    <property type="entry name" value="Acyl_Trfase/lysoPLipase"/>
</dbReference>
<feature type="region of interest" description="C-terminal hotdog fold" evidence="9">
    <location>
        <begin position="2615"/>
        <end position="2761"/>
    </location>
</feature>
<feature type="region of interest" description="Disordered" evidence="10">
    <location>
        <begin position="4351"/>
        <end position="4377"/>
    </location>
</feature>
<feature type="region of interest" description="Disordered" evidence="10">
    <location>
        <begin position="27"/>
        <end position="47"/>
    </location>
</feature>
<dbReference type="InterPro" id="IPR009081">
    <property type="entry name" value="PP-bd_ACP"/>
</dbReference>
<evidence type="ECO:0000259" key="11">
    <source>
        <dbReference type="PROSITE" id="PS50075"/>
    </source>
</evidence>
<dbReference type="Gene3D" id="1.10.1200.10">
    <property type="entry name" value="ACP-like"/>
    <property type="match status" value="3"/>
</dbReference>
<feature type="domain" description="Ketosynthase family 3 (KS3)" evidence="12">
    <location>
        <begin position="3304"/>
        <end position="3730"/>
    </location>
</feature>
<dbReference type="PROSITE" id="PS00606">
    <property type="entry name" value="KS3_1"/>
    <property type="match status" value="3"/>
</dbReference>
<dbReference type="InterPro" id="IPR020841">
    <property type="entry name" value="PKS_Beta-ketoAc_synthase_dom"/>
</dbReference>
<evidence type="ECO:0000256" key="3">
    <source>
        <dbReference type="ARBA" id="ARBA00022450"/>
    </source>
</evidence>
<dbReference type="NCBIfam" id="NF045894">
    <property type="entry name" value="PKS_plus_SDR"/>
    <property type="match status" value="1"/>
</dbReference>
<dbReference type="Pfam" id="PF21089">
    <property type="entry name" value="PKS_DH_N"/>
    <property type="match status" value="1"/>
</dbReference>
<feature type="compositionally biased region" description="Low complexity" evidence="10">
    <location>
        <begin position="32"/>
        <end position="47"/>
    </location>
</feature>
<dbReference type="Pfam" id="PF08990">
    <property type="entry name" value="Docking"/>
    <property type="match status" value="1"/>
</dbReference>
<feature type="domain" description="Carrier" evidence="11">
    <location>
        <begin position="4225"/>
        <end position="4300"/>
    </location>
</feature>
<dbReference type="InterPro" id="IPR006162">
    <property type="entry name" value="Ppantetheine_attach_site"/>
</dbReference>
<dbReference type="InterPro" id="IPR042104">
    <property type="entry name" value="PKS_dehydratase_sf"/>
</dbReference>
<dbReference type="InterPro" id="IPR013968">
    <property type="entry name" value="PKS_KR"/>
</dbReference>
<keyword evidence="15" id="KW-1185">Reference proteome</keyword>
<dbReference type="Pfam" id="PF14765">
    <property type="entry name" value="PS-DH"/>
    <property type="match status" value="1"/>
</dbReference>
<evidence type="ECO:0000256" key="4">
    <source>
        <dbReference type="ARBA" id="ARBA00022553"/>
    </source>
</evidence>
<dbReference type="SUPFAM" id="SSF55048">
    <property type="entry name" value="Probable ACP-binding domain of malonyl-CoA ACP transacylase"/>
    <property type="match status" value="3"/>
</dbReference>
<evidence type="ECO:0000259" key="13">
    <source>
        <dbReference type="PROSITE" id="PS52019"/>
    </source>
</evidence>
<evidence type="ECO:0000256" key="5">
    <source>
        <dbReference type="ARBA" id="ARBA00022679"/>
    </source>
</evidence>
<dbReference type="InterPro" id="IPR014031">
    <property type="entry name" value="Ketoacyl_synth_C"/>
</dbReference>
<dbReference type="Gene3D" id="3.30.70.3290">
    <property type="match status" value="3"/>
</dbReference>
<dbReference type="InterPro" id="IPR036736">
    <property type="entry name" value="ACP-like_sf"/>
</dbReference>
<dbReference type="Pfam" id="PF00550">
    <property type="entry name" value="PP-binding"/>
    <property type="match status" value="3"/>
</dbReference>
<keyword evidence="6" id="KW-0045">Antibiotic biosynthesis</keyword>
<dbReference type="PANTHER" id="PTHR43775:SF51">
    <property type="entry name" value="INACTIVE PHENOLPHTHIOCEROL SYNTHESIS POLYKETIDE SYNTHASE TYPE I PKS1-RELATED"/>
    <property type="match status" value="1"/>
</dbReference>
<dbReference type="Gene3D" id="6.10.140.1830">
    <property type="match status" value="1"/>
</dbReference>
<dbReference type="SUPFAM" id="SSF53901">
    <property type="entry name" value="Thiolase-like"/>
    <property type="match status" value="3"/>
</dbReference>
<gene>
    <name evidence="14" type="ORF">OHA16_34100</name>
</gene>
<dbReference type="SMART" id="SM01294">
    <property type="entry name" value="PKS_PP_betabranch"/>
    <property type="match status" value="2"/>
</dbReference>
<evidence type="ECO:0000256" key="1">
    <source>
        <dbReference type="ARBA" id="ARBA00001957"/>
    </source>
</evidence>
<dbReference type="Pfam" id="PF02801">
    <property type="entry name" value="Ketoacyl-synt_C"/>
    <property type="match status" value="3"/>
</dbReference>
<feature type="domain" description="Carrier" evidence="11">
    <location>
        <begin position="1498"/>
        <end position="1573"/>
    </location>
</feature>
<dbReference type="InterPro" id="IPR049900">
    <property type="entry name" value="PKS_mFAS_DH"/>
</dbReference>
<dbReference type="Pfam" id="PF18369">
    <property type="entry name" value="PKS_DE"/>
    <property type="match status" value="1"/>
</dbReference>
<keyword evidence="4" id="KW-0597">Phosphoprotein</keyword>
<evidence type="ECO:0000256" key="8">
    <source>
        <dbReference type="ARBA" id="ARBA00023315"/>
    </source>
</evidence>
<dbReference type="SMART" id="SM00823">
    <property type="entry name" value="PKS_PP"/>
    <property type="match status" value="3"/>
</dbReference>
<feature type="domain" description="Ketosynthase family 3 (KS3)" evidence="12">
    <location>
        <begin position="49"/>
        <end position="477"/>
    </location>
</feature>
<dbReference type="InterPro" id="IPR015083">
    <property type="entry name" value="NorB/c/GfsB-D-like_docking"/>
</dbReference>
<feature type="active site" description="Proton acceptor; for dehydratase activity" evidence="9">
    <location>
        <position position="2505"/>
    </location>
</feature>
<feature type="compositionally biased region" description="Gly residues" evidence="10">
    <location>
        <begin position="4354"/>
        <end position="4369"/>
    </location>
</feature>
<evidence type="ECO:0000313" key="14">
    <source>
        <dbReference type="EMBL" id="WUQ87564.1"/>
    </source>
</evidence>
<evidence type="ECO:0000256" key="6">
    <source>
        <dbReference type="ARBA" id="ARBA00023194"/>
    </source>
</evidence>
<comment type="cofactor">
    <cofactor evidence="1">
        <name>pantetheine 4'-phosphate</name>
        <dbReference type="ChEBI" id="CHEBI:47942"/>
    </cofactor>
</comment>
<dbReference type="InterPro" id="IPR050091">
    <property type="entry name" value="PKS_NRPS_Biosynth_Enz"/>
</dbReference>
<evidence type="ECO:0000256" key="9">
    <source>
        <dbReference type="PROSITE-ProRule" id="PRU01363"/>
    </source>
</evidence>
<dbReference type="InterPro" id="IPR032821">
    <property type="entry name" value="PKS_assoc"/>
</dbReference>
<sequence length="4394" mass="455877">MSTNEQKLRDYLNKVAAELHQTRRRLRDAEARAAVTDPAADGGTGPGAEEPIAIVGMACRFPGGADTPDELWRLVTEERDVVGPFPTDRGWDLDHLYDPDPDRAGRSYAREGGFLYDAGEFDADFFGISPREALAAEPQQRLLLETAWQALEDAAIDPAALRGTRTGVFAGVIAQEYGPSMHHLPAEQTDGYVLTGTTTSVASGRIAYTLGLEGPAVTVDTACSSSLVALHLAARSLRSGESSLALAGGATVLAAPGMFIEFSRQRGLAADGRCKPFAAAADGTGWGEGAGLLVLERLSDARRNGHRVLALLRGSAVNQDGRSSQLTAPSGTSQQRVIRAALDSAGLTAADVDVVEAHGTGTRLGDPIEAQALIATYGAGRAEGASPLWLGSVKSNIGHTQAAAGVAGVIKSVLAIRHGVLPRTLHVDEPSPHVDWSAGTVELLTEQREWPALERPRRAAVSAFGVSGTNAHVIVEQAPVEEPAPVEAVVPAPAVLPYVLSARTPEALTAHAARIADRLPGTRPVDAAHTLATGRAALDERAVVVAPAAEAAEALRTLDGPGVVRGRAATPGRTVFVFPGQGSQWAGMAAGLLDTEPAFAAALTRCAEALAPHTDWSLLDVVRGAADGPDPDRVDVVQPVLWAVMVSLAELWQTYGVRPDAVVGHSQGEVAAAYVAGGLDLADAARIVALRAKLLARISHRGGMVSVPRPLAEVERRITGWPGRLSIGVVNGPQATVVSGDLDALAELTAAYTAEGVTVRPVNIDYASHSAQTEALREELLTLLADLRPRTGTVPLLSTVTGEWQDTAALDAGYWYRNLRHTVRFEQATRRLAETGHTVFVEVSPHPVLTGAIEDTLDAVGPAATASAVVTGSLRRGQGGRERWLTSVAELSVRGVAVDWTAAFADARPAHAELPGYPFQRQRYWLDASRSPELTTAPGGPAGDSLFWDLVGEQDAGRLGEAIGVDGDRLVPVLPALASWWDRRRAATAADGWRHRVVWRPVGTPARVANAAEGRWLLVLPEGLDEALEDLAPAGLTEALGAHGATVEVLTAGVDRPALAAELARLTTEDGPLTGVVSLLGLRPGAHPEHPELPWAHAAQVALAQALDDAAAPAPVWYLTRGAVSTGPADSATDPVTAPEQALTWGFGAILAAEQPALHGGLIDLPAEPDRHTWQQAAALITDRSPDRESELALRPAGAFARRLAPAAPSAPADRTWEPRGTTLITGGTGALGGHVARWLAARGAEHLLLVGRRGADAPGAAVLEAELAALGSRVTFAAADVADREQLAAVLAGIPAELPLGAVVHTAAALHDGLLPTLTADRLAAALRAKAGAARLLHELTADLPLTAFVLFSSLAGVAGIPGQANYAPGNAYLDALAAERRAAGLPATSIAWGHWAGAGIAADGAERQLLRHGLASLPPAQAVELLGAALDQGESHLVVADVDWAALFRGRDQRLVAELLPRDGATGPAQQGDGGTAAEADLVARLGALPAAERRRNLLGVVRAEAAAVQRHRSADAVDPARAFQQQGFDSLTAVEFRNRLGAVTGRRLPATAVFDHPTPAALADWLADELWGAADADPQGDRTAAPAPGTAVETDPIVIVGMACRYPGEVASPEDLWRLVADGVDALTEFPADRGWDLDALYSPDDFDKPGTSYSRHGGFLDGIGEFDAEFFGIPPREAPAIDPQQRLLLETTWELFERAGLDPTALRGSRTGVFAGISGRDYASGAQQVPAELEAYLGIGNAGSVASGRISYTFGFEGPAVTVDTACSSSLVALHLAAQSLRSGESDLAVAGGVLLMTTPTTFVEFSRQRAMSPDGRCKAFAAGADGTGWAEGVGLLLVERLSDARRLGHEVLAVLRGSAVNQDGASNGLTAPSGPSQQRVIRAALANAGLAPDEVDVVEAHGTGTTLGDPIEAQALIATYGAGRAEGASPLWLGSVKSNIGHTQAAAGVAGVIKSVLAIRHGVLPRTLHVDEPSPHVDWSAGTVELLTEQREWPVLERPRRAAVSAFGVSGTNAHVIVEQAPVEESAAVEAVVPTVDGALLPFVVSARSPEALREQGSRVAELALTADPADLAQSLAVGRAALEERAVVLGDPAALRDPEGADVVRGVAGSGGLAFLFSGQGSQRVGMGRELYASQPVFAESFDAVAGALGLPLAEVIVSGEGLDSTGWTQPALFAVEVALFRLFESWGVRPDFVAGHSIGELAAAHVAGVLSLEDAAVLVGARARLMQALPGGGAMVALEATEEEVRAVLVDGVDIAAVNGPRSVVVSGDEAAVESVREHFADRRTRRLRVSHAFHSAHMDGMLEEFLTVARALTFRRPEIPVVSNLTGRVASSEEITDPEYWVRQVRGAVRFADVVTTLAAEGATTFVELGPDGTLTGLVGATLDEAVTAVPVLRRERPEERTALTALARIHVQGHHVDWTALFGGDRRPRLALPTYPFQRRRYWLEPATRTAADARGLGLAAVDHAVLGAAVAQADSEGVLLTGSLSLATHPWLADHVALGAVLAPGAALVELAIRAGDEVGASTLDELVIEAPLVLPERDTLHLHVAVGAPDGTGARPVTIHSRPAPGSASQAAVDGAWTRHASGLLSADRPGTAAPTAWAPADGAEHLTPEEAYELLAAVGLDYGPAFRGLREVWRDGATLHAHAVLPEQLTGDATRFGLHPALLDAAAQLPALDGADREPADGEPGARTRRLPFAYRGVTLHAAAATELRVLVTATGSDSYRLEATDPAGRPVITVESLVTRPVPTDRVGAEPAVGRDTLFAVDWPEVAVAASGEAPGEVLRVDGDVVATLAALQSWLAQDDGAGAPLVVLTRQAVAVDESEAPDLTAAPVWGLVRSAQSENPGRIVLVDTDGTEASEAALAAAVAGGEPQLALREGRARVPRLARVAVPEAPARDWDPEGTVLITGGTGTLGALLARHLVTERGVRRLLLLSRRGADAPGAAELRDELTALGASVTIAAADTADREALAAAIAAVPSAHPLTAVVHTAGVVDDGVLTALTPERLAAVWAPKADGARHLHELTRSHDLAAFVLYSSVAAALGSPGQASYAAANTYLDALAAHRRSIGLPAQSLGWGQWAEASGITEHLSATDHARLARFGIRPIGSAEGMRLFDATQRLGDRAALVPAPLDLAAVRTQQDRTQHEVPPLLRGLVRPTRRTAGAALHGAAATAPGTDGRGALAQRLAALPDDAERQAELLRLVRAEVSAVLGTEAEAVGAQRSFTSIGVDSLSAVELRNRVAAATGLRLSATLVFDHPNPTALAEHLRAELVGATAAPAPVVSTPAPARPAVEDDPIVIVGMACRLPGGVATPDDLWRLVSEGRDAVTDFPDDRGWDLDALYDPDPDKPGTSYTRHGGFLHRPADFDAEFFGISPREAIATDPQQRLLLETTWEALESAGIDPTALRGSRTGVFAGVMYHDYAPRVREVPAELEGWLGNGTAGSVASGRISYSFGFEGPAVTVDTACSSSLVALHLAAQSLRSGECDLALAGGVAVMSTPTTFVEFSRQRALSADGRCKAYANAADGTGWGEGVGLLLVERLSDARRNGHPVLAVVRGSAVNQDGASNGLTAPSGPAQQRVIRAALERAGLGAADVDAVEGHGTGTTLGDPIEAQAVIATYGQQRPAEQPLWLGSLKSNIGHTQAAAGAAGVIKMVQAIRHGVLPRTLHVDEPSPYVDWSAGAVELLTEQRDWPELGRPRRAAVSSFGVSGTNAHVIIEQAPDLAPVVADPADAADAPGPLPYLVSARTPAALLAQAAQVAELLPAPDGRDLDVAHALATARGALEERAVAVGDPEALRALAAGDPAAALVTGTADVSGRTVFVFPGQGSQWAGMAVELLDTAPVFAARIEECAAALAPHTDWSLPDVLRGAAGAPGLDRVDVVQPVLWAVMVSLAELWRAHGVRPDAVVGHSQGEIAAAVVAGGLSLADGARVVALRSRAILALAGAGGMASVALPAAEVAERIADRADLLSIAVVNGPAATVVSGGPAALAELVDAYRAEGVRARTIPVDYASHSPQVDGLREELVELLAPVRPRTGTVPLLSTVTGDWFDTAGLDAEYWVTNLRETVRFEEATRRLAEDGHTVFVEVSPHGVLTVPIEDTLASVGAGKRSVVAGTLRRDHGGPERFLLSAAELWVRGVEFDWPAVFAGTGPRPVALPTYPFRRQRYWLDATVTNTTVAGFVAAAVGTDGAAAGPAPWLLRLEGADGPEAREAALLDLVRREAAAVLGHAGIAAVAADRAFRELGLTSLTAVELRNRIGAGTGLELPATLVFDHPTPAAVAAQLLSELPDTAGDGAELAPGAALAALERSLAGPAGPEGERASVLARLKALVDRWDTDGFDGADGSGGAGAEGGGGLDELDLENATDEELFALMDRDASPSA</sequence>
<dbReference type="InterPro" id="IPR057326">
    <property type="entry name" value="KR_dom"/>
</dbReference>
<dbReference type="SMART" id="SM00825">
    <property type="entry name" value="PKS_KS"/>
    <property type="match status" value="3"/>
</dbReference>
<evidence type="ECO:0000313" key="15">
    <source>
        <dbReference type="Proteomes" id="UP001432222"/>
    </source>
</evidence>
<feature type="active site" description="Proton donor; for dehydratase activity" evidence="9">
    <location>
        <position position="2676"/>
    </location>
</feature>
<dbReference type="PROSITE" id="PS50075">
    <property type="entry name" value="CARRIER"/>
    <property type="match status" value="3"/>
</dbReference>
<dbReference type="SUPFAM" id="SSF51735">
    <property type="entry name" value="NAD(P)-binding Rossmann-fold domains"/>
    <property type="match status" value="4"/>
</dbReference>
<dbReference type="Gene3D" id="3.40.47.10">
    <property type="match status" value="3"/>
</dbReference>
<dbReference type="InterPro" id="IPR016039">
    <property type="entry name" value="Thiolase-like"/>
</dbReference>
<feature type="domain" description="Carrier" evidence="11">
    <location>
        <begin position="3204"/>
        <end position="3281"/>
    </location>
</feature>
<dbReference type="InterPro" id="IPR014030">
    <property type="entry name" value="Ketoacyl_synth_N"/>
</dbReference>
<dbReference type="InterPro" id="IPR014043">
    <property type="entry name" value="Acyl_transferase_dom"/>
</dbReference>
<dbReference type="Pfam" id="PF16197">
    <property type="entry name" value="KAsynt_C_assoc"/>
    <property type="match status" value="3"/>
</dbReference>
<evidence type="ECO:0000256" key="7">
    <source>
        <dbReference type="ARBA" id="ARBA00023268"/>
    </source>
</evidence>
<reference evidence="14" key="1">
    <citation type="submission" date="2022-10" db="EMBL/GenBank/DDBJ databases">
        <title>The complete genomes of actinobacterial strains from the NBC collection.</title>
        <authorList>
            <person name="Joergensen T.S."/>
            <person name="Alvarez Arevalo M."/>
            <person name="Sterndorff E.B."/>
            <person name="Faurdal D."/>
            <person name="Vuksanovic O."/>
            <person name="Mourched A.-S."/>
            <person name="Charusanti P."/>
            <person name="Shaw S."/>
            <person name="Blin K."/>
            <person name="Weber T."/>
        </authorList>
    </citation>
    <scope>NUCLEOTIDE SEQUENCE</scope>
    <source>
        <strain evidence="14">NBC_00222</strain>
    </source>
</reference>
<dbReference type="CDD" id="cd00833">
    <property type="entry name" value="PKS"/>
    <property type="match status" value="3"/>
</dbReference>
<comment type="pathway">
    <text evidence="2">Antibiotic biosynthesis.</text>
</comment>
<dbReference type="PANTHER" id="PTHR43775">
    <property type="entry name" value="FATTY ACID SYNTHASE"/>
    <property type="match status" value="1"/>
</dbReference>
<dbReference type="Pfam" id="PF00698">
    <property type="entry name" value="Acyl_transf_1"/>
    <property type="match status" value="3"/>
</dbReference>
<dbReference type="Proteomes" id="UP001432222">
    <property type="component" value="Chromosome"/>
</dbReference>
<dbReference type="SUPFAM" id="SSF52151">
    <property type="entry name" value="FabD/lysophospholipase-like"/>
    <property type="match status" value="3"/>
</dbReference>
<dbReference type="SMART" id="SM00822">
    <property type="entry name" value="PKS_KR"/>
    <property type="match status" value="2"/>
</dbReference>
<dbReference type="SMART" id="SM00827">
    <property type="entry name" value="PKS_AT"/>
    <property type="match status" value="3"/>
</dbReference>
<evidence type="ECO:0000256" key="10">
    <source>
        <dbReference type="SAM" id="MobiDB-lite"/>
    </source>
</evidence>
<keyword evidence="8" id="KW-0012">Acyltransferase</keyword>
<dbReference type="CDD" id="cd08956">
    <property type="entry name" value="KR_3_FAS_SDR_x"/>
    <property type="match status" value="1"/>
</dbReference>
<proteinExistence type="predicted"/>
<dbReference type="SUPFAM" id="SSF47336">
    <property type="entry name" value="ACP-like"/>
    <property type="match status" value="3"/>
</dbReference>
<keyword evidence="5" id="KW-0808">Transferase</keyword>
<organism evidence="14 15">
    <name type="scientific">Kitasatospora purpeofusca</name>
    <dbReference type="NCBI Taxonomy" id="67352"/>
    <lineage>
        <taxon>Bacteria</taxon>
        <taxon>Bacillati</taxon>
        <taxon>Actinomycetota</taxon>
        <taxon>Actinomycetes</taxon>
        <taxon>Kitasatosporales</taxon>
        <taxon>Streptomycetaceae</taxon>
        <taxon>Kitasatospora</taxon>
    </lineage>
</organism>
<dbReference type="InterPro" id="IPR049552">
    <property type="entry name" value="PKS_DH_N"/>
</dbReference>
<dbReference type="PROSITE" id="PS52004">
    <property type="entry name" value="KS3_2"/>
    <property type="match status" value="3"/>
</dbReference>
<accession>A0ABZ1U9B8</accession>
<keyword evidence="3" id="KW-0596">Phosphopantetheine</keyword>
<dbReference type="Gene3D" id="3.40.366.10">
    <property type="entry name" value="Malonyl-Coenzyme A Acyl Carrier Protein, domain 2"/>
    <property type="match status" value="3"/>
</dbReference>
<dbReference type="InterPro" id="IPR036291">
    <property type="entry name" value="NAD(P)-bd_dom_sf"/>
</dbReference>
<keyword evidence="7" id="KW-0511">Multifunctional enzyme</keyword>
<dbReference type="InterPro" id="IPR016036">
    <property type="entry name" value="Malonyl_transacylase_ACP-bd"/>
</dbReference>
<evidence type="ECO:0000259" key="12">
    <source>
        <dbReference type="PROSITE" id="PS52004"/>
    </source>
</evidence>
<dbReference type="EMBL" id="CP108110">
    <property type="protein sequence ID" value="WUQ87564.1"/>
    <property type="molecule type" value="Genomic_DNA"/>
</dbReference>
<dbReference type="Pfam" id="PF00109">
    <property type="entry name" value="ketoacyl-synt"/>
    <property type="match status" value="3"/>
</dbReference>
<evidence type="ECO:0000256" key="2">
    <source>
        <dbReference type="ARBA" id="ARBA00004792"/>
    </source>
</evidence>
<dbReference type="PROSITE" id="PS00012">
    <property type="entry name" value="PHOSPHOPANTETHEINE"/>
    <property type="match status" value="1"/>
</dbReference>
<dbReference type="InterPro" id="IPR001227">
    <property type="entry name" value="Ac_transferase_dom_sf"/>
</dbReference>
<dbReference type="Gene3D" id="3.40.50.720">
    <property type="entry name" value="NAD(P)-binding Rossmann-like Domain"/>
    <property type="match status" value="2"/>
</dbReference>